<keyword evidence="4" id="KW-0732">Signal</keyword>
<dbReference type="GO" id="GO:0016853">
    <property type="term" value="F:isomerase activity"/>
    <property type="evidence" value="ECO:0007669"/>
    <property type="project" value="UniProtKB-KW"/>
</dbReference>
<evidence type="ECO:0000256" key="2">
    <source>
        <dbReference type="ARBA" id="ARBA00023110"/>
    </source>
</evidence>
<feature type="signal peptide" evidence="4">
    <location>
        <begin position="1"/>
        <end position="22"/>
    </location>
</feature>
<evidence type="ECO:0000256" key="1">
    <source>
        <dbReference type="ARBA" id="ARBA00007365"/>
    </source>
</evidence>
<dbReference type="PROSITE" id="PS50072">
    <property type="entry name" value="CSA_PPIASE_2"/>
    <property type="match status" value="1"/>
</dbReference>
<dbReference type="PANTHER" id="PTHR45625">
    <property type="entry name" value="PEPTIDYL-PROLYL CIS-TRANS ISOMERASE-RELATED"/>
    <property type="match status" value="1"/>
</dbReference>
<sequence>MKKNVFVLIAFTLLIACTPAKYKNLEEGLYAEIVTDKGDILLELFVEEVPMTVASFVSLAEGTNTKVSEEFKGVKYYDGLTFHRVVDNFIIQGGDPTATGTGSPGFTFADEFVKDENGKLINSHDDAGVLSMANPGPNANGSQFFITHKEIPYLDAKHTVFGKTVVNSLQLTALKTKIKDSLKLVKAIDSIRMVAVNSIRKSDTINTVKIIRIGAKAKAFNASKVFESELLKSSETEKELKKKAALEEEARYSKYLKDKTIFLNKMDESKAVKTDSGLRILMLKKILQVKKL</sequence>
<dbReference type="InterPro" id="IPR044666">
    <property type="entry name" value="Cyclophilin_A-like"/>
</dbReference>
<protein>
    <recommendedName>
        <fullName evidence="4">Peptidyl-prolyl cis-trans isomerase</fullName>
        <shortName evidence="4">PPIase</shortName>
        <ecNumber evidence="4">5.2.1.8</ecNumber>
    </recommendedName>
</protein>
<dbReference type="PRINTS" id="PR00153">
    <property type="entry name" value="CSAPPISMRASE"/>
</dbReference>
<accession>A0ABT5S9F5</accession>
<reference evidence="6" key="1">
    <citation type="submission" date="2023-02" db="EMBL/GenBank/DDBJ databases">
        <title>Polaribacter ponticola sp. nov., isolated from seawater.</title>
        <authorList>
            <person name="Baek J.H."/>
            <person name="Kim J.M."/>
            <person name="Choi D.G."/>
            <person name="Jeon C.O."/>
        </authorList>
    </citation>
    <scope>NUCLEOTIDE SEQUENCE</scope>
    <source>
        <strain evidence="6">MSW5</strain>
    </source>
</reference>
<gene>
    <name evidence="6" type="ORF">N5A56_007125</name>
</gene>
<evidence type="ECO:0000259" key="5">
    <source>
        <dbReference type="PROSITE" id="PS50072"/>
    </source>
</evidence>
<comment type="function">
    <text evidence="4">PPIases accelerate the folding of proteins. It catalyzes the cis-trans isomerization of proline imidic peptide bonds in oligopeptides.</text>
</comment>
<dbReference type="PROSITE" id="PS00170">
    <property type="entry name" value="CSA_PPIASE_1"/>
    <property type="match status" value="1"/>
</dbReference>
<evidence type="ECO:0000256" key="4">
    <source>
        <dbReference type="RuleBase" id="RU363019"/>
    </source>
</evidence>
<dbReference type="RefSeq" id="WP_274270294.1">
    <property type="nucleotide sequence ID" value="NZ_JAOSLC020000003.1"/>
</dbReference>
<dbReference type="Gene3D" id="2.40.100.10">
    <property type="entry name" value="Cyclophilin-like"/>
    <property type="match status" value="1"/>
</dbReference>
<dbReference type="CDD" id="cd00317">
    <property type="entry name" value="cyclophilin"/>
    <property type="match status" value="1"/>
</dbReference>
<comment type="similarity">
    <text evidence="1 4">Belongs to the cyclophilin-type PPIase family.</text>
</comment>
<dbReference type="PROSITE" id="PS51257">
    <property type="entry name" value="PROKAR_LIPOPROTEIN"/>
    <property type="match status" value="1"/>
</dbReference>
<dbReference type="Proteomes" id="UP001151478">
    <property type="component" value="Unassembled WGS sequence"/>
</dbReference>
<dbReference type="SUPFAM" id="SSF50891">
    <property type="entry name" value="Cyclophilin-like"/>
    <property type="match status" value="1"/>
</dbReference>
<evidence type="ECO:0000313" key="6">
    <source>
        <dbReference type="EMBL" id="MDD7914205.1"/>
    </source>
</evidence>
<comment type="caution">
    <text evidence="6">The sequence shown here is derived from an EMBL/GenBank/DDBJ whole genome shotgun (WGS) entry which is preliminary data.</text>
</comment>
<keyword evidence="7" id="KW-1185">Reference proteome</keyword>
<evidence type="ECO:0000256" key="3">
    <source>
        <dbReference type="ARBA" id="ARBA00023235"/>
    </source>
</evidence>
<organism evidence="6 7">
    <name type="scientific">Polaribacter ponticola</name>
    <dbReference type="NCBI Taxonomy" id="2978475"/>
    <lineage>
        <taxon>Bacteria</taxon>
        <taxon>Pseudomonadati</taxon>
        <taxon>Bacteroidota</taxon>
        <taxon>Flavobacteriia</taxon>
        <taxon>Flavobacteriales</taxon>
        <taxon>Flavobacteriaceae</taxon>
    </lineage>
</organism>
<keyword evidence="2 4" id="KW-0697">Rotamase</keyword>
<dbReference type="Pfam" id="PF00160">
    <property type="entry name" value="Pro_isomerase"/>
    <property type="match status" value="1"/>
</dbReference>
<dbReference type="InterPro" id="IPR002130">
    <property type="entry name" value="Cyclophilin-type_PPIase_dom"/>
</dbReference>
<dbReference type="InterPro" id="IPR029000">
    <property type="entry name" value="Cyclophilin-like_dom_sf"/>
</dbReference>
<feature type="chain" id="PRO_5045005777" description="Peptidyl-prolyl cis-trans isomerase" evidence="4">
    <location>
        <begin position="23"/>
        <end position="292"/>
    </location>
</feature>
<comment type="catalytic activity">
    <reaction evidence="4">
        <text>[protein]-peptidylproline (omega=180) = [protein]-peptidylproline (omega=0)</text>
        <dbReference type="Rhea" id="RHEA:16237"/>
        <dbReference type="Rhea" id="RHEA-COMP:10747"/>
        <dbReference type="Rhea" id="RHEA-COMP:10748"/>
        <dbReference type="ChEBI" id="CHEBI:83833"/>
        <dbReference type="ChEBI" id="CHEBI:83834"/>
        <dbReference type="EC" id="5.2.1.8"/>
    </reaction>
</comment>
<dbReference type="EC" id="5.2.1.8" evidence="4"/>
<dbReference type="PANTHER" id="PTHR45625:SF4">
    <property type="entry name" value="PEPTIDYLPROLYL ISOMERASE DOMAIN AND WD REPEAT-CONTAINING PROTEIN 1"/>
    <property type="match status" value="1"/>
</dbReference>
<name>A0ABT5S9F5_9FLAO</name>
<dbReference type="EMBL" id="JAOSLC020000003">
    <property type="protein sequence ID" value="MDD7914205.1"/>
    <property type="molecule type" value="Genomic_DNA"/>
</dbReference>
<feature type="domain" description="PPIase cyclophilin-type" evidence="5">
    <location>
        <begin position="38"/>
        <end position="215"/>
    </location>
</feature>
<evidence type="ECO:0000313" key="7">
    <source>
        <dbReference type="Proteomes" id="UP001151478"/>
    </source>
</evidence>
<dbReference type="InterPro" id="IPR020892">
    <property type="entry name" value="Cyclophilin-type_PPIase_CS"/>
</dbReference>
<keyword evidence="3 4" id="KW-0413">Isomerase</keyword>
<proteinExistence type="inferred from homology"/>